<evidence type="ECO:0000313" key="1">
    <source>
        <dbReference type="EMBL" id="KAL2650697.1"/>
    </source>
</evidence>
<name>A0ABD1ZH54_9MARC</name>
<organism evidence="1 2">
    <name type="scientific">Riccia fluitans</name>
    <dbReference type="NCBI Taxonomy" id="41844"/>
    <lineage>
        <taxon>Eukaryota</taxon>
        <taxon>Viridiplantae</taxon>
        <taxon>Streptophyta</taxon>
        <taxon>Embryophyta</taxon>
        <taxon>Marchantiophyta</taxon>
        <taxon>Marchantiopsida</taxon>
        <taxon>Marchantiidae</taxon>
        <taxon>Marchantiales</taxon>
        <taxon>Ricciaceae</taxon>
        <taxon>Riccia</taxon>
    </lineage>
</organism>
<evidence type="ECO:0000313" key="2">
    <source>
        <dbReference type="Proteomes" id="UP001605036"/>
    </source>
</evidence>
<proteinExistence type="predicted"/>
<accession>A0ABD1ZH54</accession>
<gene>
    <name evidence="1" type="ORF">R1flu_018825</name>
</gene>
<protein>
    <submittedName>
        <fullName evidence="1">Uncharacterized protein</fullName>
    </submittedName>
</protein>
<keyword evidence="2" id="KW-1185">Reference proteome</keyword>
<reference evidence="1 2" key="1">
    <citation type="submission" date="2024-09" db="EMBL/GenBank/DDBJ databases">
        <title>Chromosome-scale assembly of Riccia fluitans.</title>
        <authorList>
            <person name="Paukszto L."/>
            <person name="Sawicki J."/>
            <person name="Karawczyk K."/>
            <person name="Piernik-Szablinska J."/>
            <person name="Szczecinska M."/>
            <person name="Mazdziarz M."/>
        </authorList>
    </citation>
    <scope>NUCLEOTIDE SEQUENCE [LARGE SCALE GENOMIC DNA]</scope>
    <source>
        <strain evidence="1">Rf_01</strain>
        <tissue evidence="1">Aerial parts of the thallus</tissue>
    </source>
</reference>
<dbReference type="AlphaFoldDB" id="A0ABD1ZH54"/>
<comment type="caution">
    <text evidence="1">The sequence shown here is derived from an EMBL/GenBank/DDBJ whole genome shotgun (WGS) entry which is preliminary data.</text>
</comment>
<sequence length="84" mass="9468">MYAKHGSHAEAQPDLSRHIIQFGWAREDATSVFVPIAVAHVRPEVVQHRCTKTPVVTPNIDCEICGWLRIIAPWMCFRCTPTGL</sequence>
<dbReference type="Proteomes" id="UP001605036">
    <property type="component" value="Unassembled WGS sequence"/>
</dbReference>
<dbReference type="EMBL" id="JBHFFA010000001">
    <property type="protein sequence ID" value="KAL2650697.1"/>
    <property type="molecule type" value="Genomic_DNA"/>
</dbReference>